<reference evidence="1 2" key="1">
    <citation type="submission" date="2017-10" db="EMBL/GenBank/DDBJ databases">
        <title>Resolving the taxonomy of Roseburia spp., Eubacterium rectale and Agathobacter spp. through phylogenomic analysis.</title>
        <authorList>
            <person name="Sheridan P.O."/>
            <person name="Walker A.W."/>
            <person name="Duncan S.H."/>
            <person name="Scott K.P."/>
            <person name="Toole P.W.O."/>
            <person name="Luis P."/>
            <person name="Flint H.J."/>
        </authorList>
    </citation>
    <scope>NUCLEOTIDE SEQUENCE [LARGE SCALE GENOMIC DNA]</scope>
    <source>
        <strain evidence="1 2">JK623</strain>
    </source>
</reference>
<name>A0A2G3E638_9FIRM</name>
<gene>
    <name evidence="1" type="ORF">CSX02_01560</name>
</gene>
<reference evidence="1 2" key="2">
    <citation type="submission" date="2017-10" db="EMBL/GenBank/DDBJ databases">
        <authorList>
            <person name="Banno H."/>
            <person name="Chua N.-H."/>
        </authorList>
    </citation>
    <scope>NUCLEOTIDE SEQUENCE [LARGE SCALE GENOMIC DNA]</scope>
    <source>
        <strain evidence="1 2">JK623</strain>
    </source>
</reference>
<dbReference type="RefSeq" id="WP_099385378.1">
    <property type="nucleotide sequence ID" value="NZ_JANSWH010000068.1"/>
</dbReference>
<comment type="caution">
    <text evidence="1">The sequence shown here is derived from an EMBL/GenBank/DDBJ whole genome shotgun (WGS) entry which is preliminary data.</text>
</comment>
<dbReference type="EMBL" id="PDYG01000004">
    <property type="protein sequence ID" value="PHU38660.1"/>
    <property type="molecule type" value="Genomic_DNA"/>
</dbReference>
<organism evidence="1 2">
    <name type="scientific">Agathobacter ruminis</name>
    <dbReference type="NCBI Taxonomy" id="1712665"/>
    <lineage>
        <taxon>Bacteria</taxon>
        <taxon>Bacillati</taxon>
        <taxon>Bacillota</taxon>
        <taxon>Clostridia</taxon>
        <taxon>Lachnospirales</taxon>
        <taxon>Lachnospiraceae</taxon>
        <taxon>Agathobacter</taxon>
    </lineage>
</organism>
<dbReference type="Proteomes" id="UP000224563">
    <property type="component" value="Unassembled WGS sequence"/>
</dbReference>
<keyword evidence="2" id="KW-1185">Reference proteome</keyword>
<dbReference type="AlphaFoldDB" id="A0A2G3E638"/>
<protein>
    <submittedName>
        <fullName evidence="1">Uncharacterized protein</fullName>
    </submittedName>
</protein>
<sequence length="150" mass="16967">MAHITVQVEFASNKIRAVDALKDLQNAAESACLNLLSKYDVRLQWPRRVNDNQVIMDMTMPDDIVDDFKVGPHLKGIATYLLKNCEGYDKYLVGKRLLEYTVIPAPDETNNGIPMANRLRAMSDFAKLLENNDEVSLDKICRIIAILKEA</sequence>
<evidence type="ECO:0000313" key="2">
    <source>
        <dbReference type="Proteomes" id="UP000224563"/>
    </source>
</evidence>
<evidence type="ECO:0000313" key="1">
    <source>
        <dbReference type="EMBL" id="PHU38660.1"/>
    </source>
</evidence>
<proteinExistence type="predicted"/>
<accession>A0A2G3E638</accession>